<protein>
    <submittedName>
        <fullName evidence="8">Aspartyl-tRNA synthetase @ Aspartyl-tRNA(Asn) synthetase</fullName>
        <ecNumber evidence="8">6.1.1.12</ecNumber>
        <ecNumber evidence="8">6.1.1.23</ecNumber>
    </submittedName>
</protein>
<dbReference type="PANTHER" id="PTHR22594">
    <property type="entry name" value="ASPARTYL/LYSYL-TRNA SYNTHETASE"/>
    <property type="match status" value="1"/>
</dbReference>
<dbReference type="GO" id="GO:0005524">
    <property type="term" value="F:ATP binding"/>
    <property type="evidence" value="ECO:0007669"/>
    <property type="project" value="UniProtKB-KW"/>
</dbReference>
<evidence type="ECO:0000256" key="6">
    <source>
        <dbReference type="SAM" id="MobiDB-lite"/>
    </source>
</evidence>
<dbReference type="SUPFAM" id="SSF55681">
    <property type="entry name" value="Class II aaRS and biotin synthetases"/>
    <property type="match status" value="1"/>
</dbReference>
<evidence type="ECO:0000256" key="5">
    <source>
        <dbReference type="ARBA" id="ARBA00023146"/>
    </source>
</evidence>
<dbReference type="AlphaFoldDB" id="A0A3B1DTL4"/>
<evidence type="ECO:0000256" key="3">
    <source>
        <dbReference type="ARBA" id="ARBA00022840"/>
    </source>
</evidence>
<evidence type="ECO:0000313" key="8">
    <source>
        <dbReference type="EMBL" id="VAX39438.1"/>
    </source>
</evidence>
<evidence type="ECO:0000256" key="4">
    <source>
        <dbReference type="ARBA" id="ARBA00022917"/>
    </source>
</evidence>
<dbReference type="EC" id="6.1.1.23" evidence="8"/>
<accession>A0A3B1DTL4</accession>
<dbReference type="GO" id="GO:0050560">
    <property type="term" value="F:aspartate-tRNA(Asn) ligase activity"/>
    <property type="evidence" value="ECO:0007669"/>
    <property type="project" value="UniProtKB-EC"/>
</dbReference>
<reference evidence="8" key="1">
    <citation type="submission" date="2018-06" db="EMBL/GenBank/DDBJ databases">
        <authorList>
            <person name="Zhirakovskaya E."/>
        </authorList>
    </citation>
    <scope>NUCLEOTIDE SEQUENCE</scope>
</reference>
<dbReference type="EC" id="6.1.1.12" evidence="8"/>
<proteinExistence type="predicted"/>
<dbReference type="PRINTS" id="PR01042">
    <property type="entry name" value="TRNASYNTHASP"/>
</dbReference>
<dbReference type="Gene3D" id="3.30.930.10">
    <property type="entry name" value="Bira Bifunctional Protein, Domain 2"/>
    <property type="match status" value="1"/>
</dbReference>
<dbReference type="EMBL" id="UOGK01000240">
    <property type="protein sequence ID" value="VAX39438.1"/>
    <property type="molecule type" value="Genomic_DNA"/>
</dbReference>
<name>A0A3B1DTL4_9ZZZZ</name>
<feature type="compositionally biased region" description="Basic and acidic residues" evidence="6">
    <location>
        <begin position="164"/>
        <end position="175"/>
    </location>
</feature>
<dbReference type="InterPro" id="IPR002312">
    <property type="entry name" value="Asp/Asn-tRNA-synth_IIb"/>
</dbReference>
<keyword evidence="4" id="KW-0648">Protein biosynthesis</keyword>
<evidence type="ECO:0000256" key="1">
    <source>
        <dbReference type="ARBA" id="ARBA00022598"/>
    </source>
</evidence>
<feature type="non-terminal residue" evidence="8">
    <location>
        <position position="1"/>
    </location>
</feature>
<dbReference type="GO" id="GO:0004815">
    <property type="term" value="F:aspartate-tRNA ligase activity"/>
    <property type="evidence" value="ECO:0007669"/>
    <property type="project" value="UniProtKB-EC"/>
</dbReference>
<evidence type="ECO:0000256" key="2">
    <source>
        <dbReference type="ARBA" id="ARBA00022741"/>
    </source>
</evidence>
<keyword evidence="3" id="KW-0067">ATP-binding</keyword>
<keyword evidence="5 8" id="KW-0030">Aminoacyl-tRNA synthetase</keyword>
<dbReference type="PANTHER" id="PTHR22594:SF5">
    <property type="entry name" value="ASPARTATE--TRNA LIGASE, MITOCHONDRIAL"/>
    <property type="match status" value="1"/>
</dbReference>
<feature type="region of interest" description="Disordered" evidence="6">
    <location>
        <begin position="146"/>
        <end position="175"/>
    </location>
</feature>
<keyword evidence="1 8" id="KW-0436">Ligase</keyword>
<sequence length="175" mass="19353">EGKWNFLWVVDFPMFEYNEEAGRFQSLHHPFTAPRPDQIETFLAADGNNRDAIEAILSDGYDMVVNGSEVGGGSIRIHRKEVQERVFTLLGISPEDAAEKFSFLLDALRFGAPPHGGIAFGLDRVVMHLCGTDNIRDVIAFPKTQTGGDLMSGAPGEVSDEQMDELHVKSTWEGE</sequence>
<dbReference type="GO" id="GO:0006422">
    <property type="term" value="P:aspartyl-tRNA aminoacylation"/>
    <property type="evidence" value="ECO:0007669"/>
    <property type="project" value="TreeGrafter"/>
</dbReference>
<evidence type="ECO:0000259" key="7">
    <source>
        <dbReference type="Pfam" id="PF00152"/>
    </source>
</evidence>
<dbReference type="InterPro" id="IPR045864">
    <property type="entry name" value="aa-tRNA-synth_II/BPL/LPL"/>
</dbReference>
<organism evidence="8">
    <name type="scientific">hydrothermal vent metagenome</name>
    <dbReference type="NCBI Taxonomy" id="652676"/>
    <lineage>
        <taxon>unclassified sequences</taxon>
        <taxon>metagenomes</taxon>
        <taxon>ecological metagenomes</taxon>
    </lineage>
</organism>
<feature type="domain" description="Aminoacyl-tRNA synthetase class II (D/K/N)" evidence="7">
    <location>
        <begin position="2"/>
        <end position="145"/>
    </location>
</feature>
<dbReference type="Pfam" id="PF00152">
    <property type="entry name" value="tRNA-synt_2"/>
    <property type="match status" value="1"/>
</dbReference>
<gene>
    <name evidence="8" type="ORF">MNBD_PLANCTO03-1624</name>
</gene>
<dbReference type="InterPro" id="IPR004364">
    <property type="entry name" value="Aa-tRNA-synt_II"/>
</dbReference>
<keyword evidence="2" id="KW-0547">Nucleotide-binding</keyword>